<protein>
    <submittedName>
        <fullName evidence="1">Uncharacterized protein</fullName>
    </submittedName>
</protein>
<sequence length="86" mass="10057">MTIQIDLSQQLERELSIEAEQINLSLSEYILHIISLRQVGDNAPQTGAELISYWQNEGLINSRPEIEDSQEFARQIRYQAERRQQL</sequence>
<dbReference type="RefSeq" id="WP_283759806.1">
    <property type="nucleotide sequence ID" value="NZ_JAQOSQ010000027.1"/>
</dbReference>
<name>A0ABT7C130_9CYAN</name>
<organism evidence="1 2">
    <name type="scientific">Roseofilum casamattae BLCC-M143</name>
    <dbReference type="NCBI Taxonomy" id="3022442"/>
    <lineage>
        <taxon>Bacteria</taxon>
        <taxon>Bacillati</taxon>
        <taxon>Cyanobacteriota</taxon>
        <taxon>Cyanophyceae</taxon>
        <taxon>Desertifilales</taxon>
        <taxon>Desertifilaceae</taxon>
        <taxon>Roseofilum</taxon>
        <taxon>Roseofilum casamattae</taxon>
    </lineage>
</organism>
<gene>
    <name evidence="1" type="ORF">PMH09_18375</name>
</gene>
<accession>A0ABT7C130</accession>
<dbReference type="Proteomes" id="UP001232992">
    <property type="component" value="Unassembled WGS sequence"/>
</dbReference>
<keyword evidence="2" id="KW-1185">Reference proteome</keyword>
<reference evidence="1 2" key="1">
    <citation type="submission" date="2023-01" db="EMBL/GenBank/DDBJ databases">
        <title>Novel diversity within Roseofilum (Cyanobacteria; Desertifilaceae) from marine benthic mats with descriptions of four novel species.</title>
        <authorList>
            <person name="Wang Y."/>
            <person name="Berthold D.E."/>
            <person name="Hu J."/>
            <person name="Lefler F.W."/>
            <person name="Laughinghouse H.D. IV."/>
        </authorList>
    </citation>
    <scope>NUCLEOTIDE SEQUENCE [LARGE SCALE GENOMIC DNA]</scope>
    <source>
        <strain evidence="1 2">BLCC-M143</strain>
    </source>
</reference>
<comment type="caution">
    <text evidence="1">The sequence shown here is derived from an EMBL/GenBank/DDBJ whole genome shotgun (WGS) entry which is preliminary data.</text>
</comment>
<dbReference type="EMBL" id="JAQOSQ010000027">
    <property type="protein sequence ID" value="MDJ1185158.1"/>
    <property type="molecule type" value="Genomic_DNA"/>
</dbReference>
<evidence type="ECO:0000313" key="2">
    <source>
        <dbReference type="Proteomes" id="UP001232992"/>
    </source>
</evidence>
<proteinExistence type="predicted"/>
<evidence type="ECO:0000313" key="1">
    <source>
        <dbReference type="EMBL" id="MDJ1185158.1"/>
    </source>
</evidence>